<sequence>MKFYFYKICSFFVFCISVCYAISLPPNKSIPAVFVFGDSIVDTGNNNGLKTIAKVNYPPYGKDFMGGIPTGRFSNGKVPSDFLVEELGIKDLLPAYLDPTLQSEDLITGVNFASGGAGYDPLTSELAKVISLDGQVILFKEYIVKLTELVGEDRKNEILANSLFMLVTGANDITNTYFGMPLRKSYYDVPSYADLLVNFASSFVQDLYGLGARRIGMFGIPPIGCLPSQRTLKGGEERQCVDNLNQAAQLFNNKLEAYSSSQGNKLPNSRLVYVDTYKVLLDVIDNPQRYGFKIADKGCCGTGKIEVAELCTYTCSSDSDYIFWDSFHLTEKAYKLLVHQILVQHLNSFFADMNVPRNKSIPAVVVFGDSIVDTGNNNGLTTIGKVNYPPYGKDFMGGKPTGRFFHVYLISVEELGIKELLPAYLDPTLQAEDLITGVNFASGGAGYDPLTSEIANVISLSGQLKMFKEYIVKLKEIVGEDRKNEILANSLYILVVGSNDITNTYFSTQLRKSYYDISSYADFLLNYGSSFVKDLYEIGARRIGVFGIPPIGCLPSQRTLKGGEERQCVDYLNQAALLFNSKLAADLSSLGNKLPNSRLVYVDIYNLPLDVINNPQKYGFKIADKGCCGTGQIEVAELCRFACSSDSDYVFWDSFHLTEKAYRLLVHKILVQHLSSFF</sequence>
<keyword evidence="3" id="KW-1185">Reference proteome</keyword>
<evidence type="ECO:0000256" key="1">
    <source>
        <dbReference type="ARBA" id="ARBA00008668"/>
    </source>
</evidence>
<dbReference type="PROSITE" id="PS01098">
    <property type="entry name" value="LIPASE_GDSL_SER"/>
    <property type="match status" value="2"/>
</dbReference>
<dbReference type="RefSeq" id="XP_027772430.1">
    <property type="nucleotide sequence ID" value="XM_027916629.1"/>
</dbReference>
<dbReference type="InterPro" id="IPR001087">
    <property type="entry name" value="GDSL"/>
</dbReference>
<name>A0ABM1V9L2_SOLPN</name>
<evidence type="ECO:0000256" key="2">
    <source>
        <dbReference type="SAM" id="SignalP"/>
    </source>
</evidence>
<dbReference type="Gene3D" id="3.40.50.1110">
    <property type="entry name" value="SGNH hydrolase"/>
    <property type="match status" value="2"/>
</dbReference>
<dbReference type="SUPFAM" id="SSF52266">
    <property type="entry name" value="SGNH hydrolase"/>
    <property type="match status" value="2"/>
</dbReference>
<dbReference type="PANTHER" id="PTHR45642">
    <property type="entry name" value="GDSL ESTERASE/LIPASE EXL3"/>
    <property type="match status" value="1"/>
</dbReference>
<dbReference type="InterPro" id="IPR008265">
    <property type="entry name" value="Lipase_GDSL_AS"/>
</dbReference>
<accession>A0ABM1V9L2</accession>
<dbReference type="InterPro" id="IPR050592">
    <property type="entry name" value="GDSL_lipolytic_enzyme"/>
</dbReference>
<dbReference type="InterPro" id="IPR035669">
    <property type="entry name" value="SGNH_plant_lipase-like"/>
</dbReference>
<feature type="signal peptide" evidence="2">
    <location>
        <begin position="1"/>
        <end position="21"/>
    </location>
</feature>
<dbReference type="GeneID" id="107017073"/>
<dbReference type="Pfam" id="PF00657">
    <property type="entry name" value="Lipase_GDSL"/>
    <property type="match status" value="2"/>
</dbReference>
<evidence type="ECO:0000313" key="3">
    <source>
        <dbReference type="Proteomes" id="UP000694930"/>
    </source>
</evidence>
<keyword evidence="2" id="KW-0732">Signal</keyword>
<dbReference type="InterPro" id="IPR036514">
    <property type="entry name" value="SGNH_hydro_sf"/>
</dbReference>
<dbReference type="Proteomes" id="UP000694930">
    <property type="component" value="Chromosome 4"/>
</dbReference>
<reference evidence="4" key="2">
    <citation type="submission" date="2025-08" db="UniProtKB">
        <authorList>
            <consortium name="RefSeq"/>
        </authorList>
    </citation>
    <scope>IDENTIFICATION</scope>
</reference>
<evidence type="ECO:0000313" key="4">
    <source>
        <dbReference type="RefSeq" id="XP_027772430.1"/>
    </source>
</evidence>
<reference evidence="3" key="1">
    <citation type="journal article" date="2014" name="Nat. Genet.">
        <title>The genome of the stress-tolerant wild tomato species Solanum pennellii.</title>
        <authorList>
            <person name="Bolger A."/>
            <person name="Scossa F."/>
            <person name="Bolger M.E."/>
            <person name="Lanz C."/>
            <person name="Maumus F."/>
            <person name="Tohge T."/>
            <person name="Quesneville H."/>
            <person name="Alseekh S."/>
            <person name="Sorensen I."/>
            <person name="Lichtenstein G."/>
            <person name="Fich E.A."/>
            <person name="Conte M."/>
            <person name="Keller H."/>
            <person name="Schneeberger K."/>
            <person name="Schwacke R."/>
            <person name="Ofner I."/>
            <person name="Vrebalov J."/>
            <person name="Xu Y."/>
            <person name="Osorio S."/>
            <person name="Aflitos S.A."/>
            <person name="Schijlen E."/>
            <person name="Jimenez-Gomez J.M."/>
            <person name="Ryngajllo M."/>
            <person name="Kimura S."/>
            <person name="Kumar R."/>
            <person name="Koenig D."/>
            <person name="Headland L.R."/>
            <person name="Maloof J.N."/>
            <person name="Sinha N."/>
            <person name="van Ham R.C."/>
            <person name="Lankhorst R.K."/>
            <person name="Mao L."/>
            <person name="Vogel A."/>
            <person name="Arsova B."/>
            <person name="Panstruga R."/>
            <person name="Fei Z."/>
            <person name="Rose J.K."/>
            <person name="Zamir D."/>
            <person name="Carrari F."/>
            <person name="Giovannoni J.J."/>
            <person name="Weigel D."/>
            <person name="Usadel B."/>
            <person name="Fernie A.R."/>
        </authorList>
    </citation>
    <scope>NUCLEOTIDE SEQUENCE [LARGE SCALE GENOMIC DNA]</scope>
    <source>
        <strain evidence="3">cv. LA0716</strain>
    </source>
</reference>
<feature type="chain" id="PRO_5045664367" evidence="2">
    <location>
        <begin position="22"/>
        <end position="678"/>
    </location>
</feature>
<organism evidence="3 4">
    <name type="scientific">Solanum pennellii</name>
    <name type="common">Tomato</name>
    <name type="synonym">Lycopersicon pennellii</name>
    <dbReference type="NCBI Taxonomy" id="28526"/>
    <lineage>
        <taxon>Eukaryota</taxon>
        <taxon>Viridiplantae</taxon>
        <taxon>Streptophyta</taxon>
        <taxon>Embryophyta</taxon>
        <taxon>Tracheophyta</taxon>
        <taxon>Spermatophyta</taxon>
        <taxon>Magnoliopsida</taxon>
        <taxon>eudicotyledons</taxon>
        <taxon>Gunneridae</taxon>
        <taxon>Pentapetalae</taxon>
        <taxon>asterids</taxon>
        <taxon>lamiids</taxon>
        <taxon>Solanales</taxon>
        <taxon>Solanaceae</taxon>
        <taxon>Solanoideae</taxon>
        <taxon>Solaneae</taxon>
        <taxon>Solanum</taxon>
        <taxon>Solanum subgen. Lycopersicon</taxon>
    </lineage>
</organism>
<protein>
    <submittedName>
        <fullName evidence="4">GDSL esterase/lipase EXL3-like</fullName>
    </submittedName>
</protein>
<dbReference type="CDD" id="cd01837">
    <property type="entry name" value="SGNH_plant_lipase_like"/>
    <property type="match status" value="2"/>
</dbReference>
<proteinExistence type="inferred from homology"/>
<gene>
    <name evidence="4" type="primary">LOC107017073</name>
</gene>
<dbReference type="PANTHER" id="PTHR45642:SF138">
    <property type="entry name" value="GDSL ESTERASE_LIPASE EXL3-LIKE"/>
    <property type="match status" value="1"/>
</dbReference>
<comment type="similarity">
    <text evidence="1">Belongs to the 'GDSL' lipolytic enzyme family.</text>
</comment>